<dbReference type="Pfam" id="PF04339">
    <property type="entry name" value="FemAB_like"/>
    <property type="match status" value="1"/>
</dbReference>
<name>A0AAU8CVP2_9HYPH</name>
<dbReference type="Gene3D" id="3.40.630.30">
    <property type="match status" value="1"/>
</dbReference>
<dbReference type="EMBL" id="CP159253">
    <property type="protein sequence ID" value="XCG50958.1"/>
    <property type="molecule type" value="Genomic_DNA"/>
</dbReference>
<organism evidence="1">
    <name type="scientific">Mesorhizobium sp. WSM2240</name>
    <dbReference type="NCBI Taxonomy" id="3228851"/>
    <lineage>
        <taxon>Bacteria</taxon>
        <taxon>Pseudomonadati</taxon>
        <taxon>Pseudomonadota</taxon>
        <taxon>Alphaproteobacteria</taxon>
        <taxon>Hyphomicrobiales</taxon>
        <taxon>Phyllobacteriaceae</taxon>
        <taxon>Mesorhizobium</taxon>
    </lineage>
</organism>
<dbReference type="PANTHER" id="PTHR47017:SF1">
    <property type="entry name" value="ACYL-COA"/>
    <property type="match status" value="1"/>
</dbReference>
<gene>
    <name evidence="1" type="ORF">ABVK50_10960</name>
</gene>
<dbReference type="InterPro" id="IPR007434">
    <property type="entry name" value="FemAB-like"/>
</dbReference>
<dbReference type="RefSeq" id="WP_353641531.1">
    <property type="nucleotide sequence ID" value="NZ_CP159253.1"/>
</dbReference>
<protein>
    <submittedName>
        <fullName evidence="1">GNAT family N-acetyltransferase</fullName>
    </submittedName>
</protein>
<dbReference type="AlphaFoldDB" id="A0AAU8CVP2"/>
<dbReference type="InterPro" id="IPR016181">
    <property type="entry name" value="Acyl_CoA_acyltransferase"/>
</dbReference>
<proteinExistence type="predicted"/>
<dbReference type="SUPFAM" id="SSF55729">
    <property type="entry name" value="Acyl-CoA N-acyltransferases (Nat)"/>
    <property type="match status" value="1"/>
</dbReference>
<sequence length="411" mass="45869">MTISEDEAGTNAADGEYAIRIAASIDAFTREEWDGFSGASRNCAGTAYNPFASYDFLSILEESGCAVRRSGWQGHHLRLEAPDGAVLGAVPCYLKSHSQGEYVFDHGWADAFERAGGRYYPKLQASVPFTPATGPRLLARRGANEAAVKAALAAGLKLVTDRLGVSSAHVTFAETADMAALENAGFLARTDQQFHFFNEGFSSYDDFLATLASRKRKALKKERREALVSGISIDWLTGSDLTEAVWDDFFAFYMDTGSRKWGRPYLNRTFFSLVGERMRDDILLVMAKRGGRYIAGAINFIGSDTLYGRNWGCIEDHPFLHFEVCYHQAIDFAIHRRLRVVEAGAQGEHKLARGYRPVTTHSAHYIAHTGLRQAIDDYLERERAEVARMSEYLEEHGPFRKSPDLNVEPRH</sequence>
<evidence type="ECO:0000313" key="1">
    <source>
        <dbReference type="EMBL" id="XCG50958.1"/>
    </source>
</evidence>
<dbReference type="PANTHER" id="PTHR47017">
    <property type="entry name" value="ACYL-COA"/>
    <property type="match status" value="1"/>
</dbReference>
<reference evidence="1" key="1">
    <citation type="submission" date="2024-06" db="EMBL/GenBank/DDBJ databases">
        <title>Mesorhizobium karijinii sp. nov., a symbiont of the iconic Swainsona formosa from arid Australia.</title>
        <authorList>
            <person name="Hill Y.J."/>
            <person name="Watkin E.L.J."/>
            <person name="O'Hara G.W."/>
            <person name="Terpolilli J."/>
            <person name="Tye M.L."/>
            <person name="Kohlmeier M.G."/>
        </authorList>
    </citation>
    <scope>NUCLEOTIDE SEQUENCE</scope>
    <source>
        <strain evidence="1">WSM2240</strain>
    </source>
</reference>
<accession>A0AAU8CVP2</accession>